<gene>
    <name evidence="5" type="ORF">CKAN_01556600</name>
</gene>
<dbReference type="InterPro" id="IPR000504">
    <property type="entry name" value="RRM_dom"/>
</dbReference>
<feature type="compositionally biased region" description="Acidic residues" evidence="3">
    <location>
        <begin position="306"/>
        <end position="317"/>
    </location>
</feature>
<accession>A0A3S3PAG6</accession>
<feature type="compositionally biased region" description="Acidic residues" evidence="3">
    <location>
        <begin position="273"/>
        <end position="286"/>
    </location>
</feature>
<proteinExistence type="predicted"/>
<feature type="domain" description="RRM" evidence="4">
    <location>
        <begin position="417"/>
        <end position="501"/>
    </location>
</feature>
<dbReference type="AlphaFoldDB" id="A0A3S3PAG6"/>
<dbReference type="SMART" id="SM00360">
    <property type="entry name" value="RRM"/>
    <property type="match status" value="3"/>
</dbReference>
<evidence type="ECO:0000256" key="2">
    <source>
        <dbReference type="PROSITE-ProRule" id="PRU00176"/>
    </source>
</evidence>
<evidence type="ECO:0000256" key="3">
    <source>
        <dbReference type="SAM" id="MobiDB-lite"/>
    </source>
</evidence>
<evidence type="ECO:0000313" key="6">
    <source>
        <dbReference type="Proteomes" id="UP000283530"/>
    </source>
</evidence>
<keyword evidence="1 2" id="KW-0694">RNA-binding</keyword>
<name>A0A3S3PAG6_9MAGN</name>
<dbReference type="Pfam" id="PF00076">
    <property type="entry name" value="RRM_1"/>
    <property type="match status" value="3"/>
</dbReference>
<dbReference type="InterPro" id="IPR012677">
    <property type="entry name" value="Nucleotide-bd_a/b_plait_sf"/>
</dbReference>
<dbReference type="Gene3D" id="3.30.70.330">
    <property type="match status" value="3"/>
</dbReference>
<reference evidence="5 6" key="1">
    <citation type="journal article" date="2019" name="Nat. Plants">
        <title>Stout camphor tree genome fills gaps in understanding of flowering plant genome evolution.</title>
        <authorList>
            <person name="Chaw S.M."/>
            <person name="Liu Y.C."/>
            <person name="Wu Y.W."/>
            <person name="Wang H.Y."/>
            <person name="Lin C.I."/>
            <person name="Wu C.S."/>
            <person name="Ke H.M."/>
            <person name="Chang L.Y."/>
            <person name="Hsu C.Y."/>
            <person name="Yang H.T."/>
            <person name="Sudianto E."/>
            <person name="Hsu M.H."/>
            <person name="Wu K.P."/>
            <person name="Wang L.N."/>
            <person name="Leebens-Mack J.H."/>
            <person name="Tsai I.J."/>
        </authorList>
    </citation>
    <scope>NUCLEOTIDE SEQUENCE [LARGE SCALE GENOMIC DNA]</scope>
    <source>
        <strain evidence="6">cv. Chaw 1501</strain>
        <tissue evidence="5">Young leaves</tissue>
    </source>
</reference>
<evidence type="ECO:0000259" key="4">
    <source>
        <dbReference type="PROSITE" id="PS50102"/>
    </source>
</evidence>
<feature type="domain" description="RRM" evidence="4">
    <location>
        <begin position="336"/>
        <end position="415"/>
    </location>
</feature>
<dbReference type="EMBL" id="QPKB01000006">
    <property type="protein sequence ID" value="RWR86657.1"/>
    <property type="molecule type" value="Genomic_DNA"/>
</dbReference>
<dbReference type="SUPFAM" id="SSF54928">
    <property type="entry name" value="RNA-binding domain, RBD"/>
    <property type="match status" value="2"/>
</dbReference>
<feature type="compositionally biased region" description="Low complexity" evidence="3">
    <location>
        <begin position="838"/>
        <end position="871"/>
    </location>
</feature>
<evidence type="ECO:0000256" key="1">
    <source>
        <dbReference type="ARBA" id="ARBA00022884"/>
    </source>
</evidence>
<feature type="compositionally biased region" description="Basic and acidic residues" evidence="3">
    <location>
        <begin position="163"/>
        <end position="172"/>
    </location>
</feature>
<dbReference type="CDD" id="cd00590">
    <property type="entry name" value="RRM_SF"/>
    <property type="match status" value="3"/>
</dbReference>
<feature type="compositionally biased region" description="Acidic residues" evidence="3">
    <location>
        <begin position="219"/>
        <end position="253"/>
    </location>
</feature>
<feature type="region of interest" description="Disordered" evidence="3">
    <location>
        <begin position="204"/>
        <end position="317"/>
    </location>
</feature>
<dbReference type="GO" id="GO:0003723">
    <property type="term" value="F:RNA binding"/>
    <property type="evidence" value="ECO:0007669"/>
    <property type="project" value="UniProtKB-UniRule"/>
</dbReference>
<feature type="region of interest" description="Disordered" evidence="3">
    <location>
        <begin position="838"/>
        <end position="890"/>
    </location>
</feature>
<keyword evidence="6" id="KW-1185">Reference proteome</keyword>
<feature type="compositionally biased region" description="Basic residues" evidence="3">
    <location>
        <begin position="1"/>
        <end position="25"/>
    </location>
</feature>
<sequence>MPPRRKGPASAKKAKGPSPRTRRASRTAAAEENALPEPEVPTVIAEEDAPPEPEVPVLAVEENAPPEPEVRTDPHEENAASEPGVLTVAAEENAATEPEVPTDGPEENAAPEAEVRMDSPEPEFPFEALEPEAPVVPVEEVKTPEPVEEELVPEPEAQTSSVKGEEESKEEVFVSDVKEDEGMEDVIVEEVKVLESEELTKLKDGDLEAVESAMGGVMNEEDELPTDGVSEGDDMQMDQEQGIEQESVLEETVLEDKNIGAGGDDAGANKDDGNDDVGADEDDGNDDAGAVEGDDKVEDAGKSESDVDEDDEEDLEEDHSIFMHAPLSEKKKQKDFEIFIGGLDREAVEDDLVKVFGAYGEIQSVRIVKHPTTHKSKGFAFIRYATIEQAKKVLADLKDGTEVRGKRVGLSASQDNDTLYLGNICKTWTKDNVIEALKGYGIEQIDEVFLPEDPKNEGKIKGYAFVEFSTHSDAMAAFQRLRKPDAVFGCDRSAKVAFAPSSMHPSEEILSQVKTVFVEGLPESWDEQKVLEHCQQYGEVEKVQLSRYFTNARRRDFGFVAFISRESAIACVEGINSAQLGDGEIKVKANIAKPQNKGRLAKQGARGGFKVNKDGENTEAGGSNMKGNAKFKQVVVKGKVQKGKLQSGRGGNPSRPQGQFTGGQGNASFQYHQRREQPFKGGKRDGRFMDNARPSKKARDNRNFSNMHGRPSGSWNNPHFGKSKKNFNKRPTSYRNPYPPAYGPPTTGYQGYQGGAYGSASGSKRPYPDMVPHAGYVQPAVKQARGAYGYAQGSAGGYDVQGASTAGGYAGGAVPPSSQVPNYSGYAGYEAGYGYPNNATYHPPQNNASYPPQNNAAAYPPPSNAGYPPQSNAGYPPQGNPAYPPHGAYY</sequence>
<dbReference type="PROSITE" id="PS50102">
    <property type="entry name" value="RRM"/>
    <property type="match status" value="3"/>
</dbReference>
<evidence type="ECO:0000313" key="5">
    <source>
        <dbReference type="EMBL" id="RWR86657.1"/>
    </source>
</evidence>
<feature type="compositionally biased region" description="Low complexity" evidence="3">
    <location>
        <begin position="26"/>
        <end position="41"/>
    </location>
</feature>
<feature type="compositionally biased region" description="Low complexity" evidence="3">
    <location>
        <begin position="125"/>
        <end position="138"/>
    </location>
</feature>
<organism evidence="5 6">
    <name type="scientific">Cinnamomum micranthum f. kanehirae</name>
    <dbReference type="NCBI Taxonomy" id="337451"/>
    <lineage>
        <taxon>Eukaryota</taxon>
        <taxon>Viridiplantae</taxon>
        <taxon>Streptophyta</taxon>
        <taxon>Embryophyta</taxon>
        <taxon>Tracheophyta</taxon>
        <taxon>Spermatophyta</taxon>
        <taxon>Magnoliopsida</taxon>
        <taxon>Magnoliidae</taxon>
        <taxon>Laurales</taxon>
        <taxon>Lauraceae</taxon>
        <taxon>Cinnamomum</taxon>
    </lineage>
</organism>
<protein>
    <submittedName>
        <fullName evidence="5">Nucleolin-like protein isoform X1</fullName>
    </submittedName>
</protein>
<dbReference type="Proteomes" id="UP000283530">
    <property type="component" value="Unassembled WGS sequence"/>
</dbReference>
<feature type="domain" description="RRM" evidence="4">
    <location>
        <begin position="514"/>
        <end position="594"/>
    </location>
</feature>
<feature type="region of interest" description="Disordered" evidence="3">
    <location>
        <begin position="1"/>
        <end position="181"/>
    </location>
</feature>
<dbReference type="STRING" id="337451.A0A3S3PAG6"/>
<dbReference type="PANTHER" id="PTHR21245">
    <property type="entry name" value="HETEROGENEOUS NUCLEAR RIBONUCLEOPROTEIN"/>
    <property type="match status" value="1"/>
</dbReference>
<feature type="compositionally biased region" description="Basic and acidic residues" evidence="3">
    <location>
        <begin position="68"/>
        <end position="78"/>
    </location>
</feature>
<comment type="caution">
    <text evidence="5">The sequence shown here is derived from an EMBL/GenBank/DDBJ whole genome shotgun (WGS) entry which is preliminary data.</text>
</comment>
<dbReference type="InterPro" id="IPR035979">
    <property type="entry name" value="RBD_domain_sf"/>
</dbReference>
<feature type="region of interest" description="Disordered" evidence="3">
    <location>
        <begin position="597"/>
        <end position="764"/>
    </location>
</feature>
<dbReference type="OrthoDB" id="3800936at2759"/>
<feature type="compositionally biased region" description="Basic and acidic residues" evidence="3">
    <location>
        <begin position="673"/>
        <end position="690"/>
    </location>
</feature>